<evidence type="ECO:0000256" key="2">
    <source>
        <dbReference type="PIRSR" id="PIRSR038992-1"/>
    </source>
</evidence>
<dbReference type="PANTHER" id="PTHR47916">
    <property type="entry name" value="FRUCTOSE-BISPHOSPHATE ALDOLASE CLASS 1"/>
    <property type="match status" value="1"/>
</dbReference>
<dbReference type="SMART" id="SM01133">
    <property type="entry name" value="DeoC"/>
    <property type="match status" value="1"/>
</dbReference>
<dbReference type="GO" id="GO:0004332">
    <property type="term" value="F:fructose-bisphosphate aldolase activity"/>
    <property type="evidence" value="ECO:0007669"/>
    <property type="project" value="UniProtKB-EC"/>
</dbReference>
<dbReference type="InterPro" id="IPR013785">
    <property type="entry name" value="Aldolase_TIM"/>
</dbReference>
<name>A0A348B661_9CREN</name>
<dbReference type="OrthoDB" id="6329at2157"/>
<keyword evidence="3" id="KW-0456">Lyase</keyword>
<comment type="similarity">
    <text evidence="1">Belongs to the DeoC/FbaB aldolase family.</text>
</comment>
<dbReference type="Gene3D" id="3.20.20.70">
    <property type="entry name" value="Aldolase class I"/>
    <property type="match status" value="1"/>
</dbReference>
<evidence type="ECO:0000313" key="3">
    <source>
        <dbReference type="EMBL" id="BBD73663.1"/>
    </source>
</evidence>
<dbReference type="RefSeq" id="WP_126450951.1">
    <property type="nucleotide sequence ID" value="NZ_AP018553.1"/>
</dbReference>
<feature type="active site" description="Schiff-base intermediate with dihydroxyacetone-P" evidence="2">
    <location>
        <position position="172"/>
    </location>
</feature>
<dbReference type="GeneID" id="38667515"/>
<dbReference type="EMBL" id="AP018553">
    <property type="protein sequence ID" value="BBD73663.1"/>
    <property type="molecule type" value="Genomic_DNA"/>
</dbReference>
<gene>
    <name evidence="3" type="ORF">HS1genome_2052</name>
</gene>
<reference evidence="4" key="1">
    <citation type="submission" date="2018-04" db="EMBL/GenBank/DDBJ databases">
        <title>Complete genome sequence of Sulfodiicoccus acidiphilus strain HS-1.</title>
        <authorList>
            <person name="Sakai H.D."/>
            <person name="Kurosawa N."/>
        </authorList>
    </citation>
    <scope>NUCLEOTIDE SEQUENCE [LARGE SCALE GENOMIC DNA]</scope>
    <source>
        <strain evidence="4">HS-1</strain>
    </source>
</reference>
<protein>
    <submittedName>
        <fullName evidence="3">Fructose-bisphosphate aldolase</fullName>
        <ecNumber evidence="3">4.1.2.13</ecNumber>
    </submittedName>
</protein>
<dbReference type="PANTHER" id="PTHR47916:SF1">
    <property type="entry name" value="3-HYDROXY-5-PHOSPHONOOXYPENTANE-2,4-DIONE THIOLASE"/>
    <property type="match status" value="1"/>
</dbReference>
<keyword evidence="4" id="KW-1185">Reference proteome</keyword>
<evidence type="ECO:0000256" key="1">
    <source>
        <dbReference type="ARBA" id="ARBA00008116"/>
    </source>
</evidence>
<dbReference type="InterPro" id="IPR050456">
    <property type="entry name" value="DeoC/FbaB_aldolase"/>
</dbReference>
<evidence type="ECO:0000313" key="4">
    <source>
        <dbReference type="Proteomes" id="UP000276741"/>
    </source>
</evidence>
<proteinExistence type="inferred from homology"/>
<sequence length="249" mass="27673">MKSVRLGKKRRLNRLFRKDRALILALDHGFPLGNVKEIEDVPSILNSVRGVVDALILNRGLILTLDSELLGFEVLYKLNGITTMAPNPYGLVTIGSVEEAVSLDAVGVSFEMYVGGPQEEQQLRELSSVLKEVQRYDIPLVLHVYPHGESRDPKLVSHAMRVGWEVGADVVKTFYYSGMRSQVEKTAVPVVVAGGPKMETEDEVVNYVKWAVREGARGVAMGRNLWGWKDVKRLASSIREVLDSREGGE</sequence>
<dbReference type="InterPro" id="IPR041720">
    <property type="entry name" value="FbaB-like"/>
</dbReference>
<dbReference type="AlphaFoldDB" id="A0A348B661"/>
<dbReference type="EC" id="4.1.2.13" evidence="3"/>
<dbReference type="SUPFAM" id="SSF51569">
    <property type="entry name" value="Aldolase"/>
    <property type="match status" value="1"/>
</dbReference>
<dbReference type="Pfam" id="PF01791">
    <property type="entry name" value="DeoC"/>
    <property type="match status" value="1"/>
</dbReference>
<accession>A0A348B661</accession>
<organism evidence="3 4">
    <name type="scientific">Sulfodiicoccus acidiphilus</name>
    <dbReference type="NCBI Taxonomy" id="1670455"/>
    <lineage>
        <taxon>Archaea</taxon>
        <taxon>Thermoproteota</taxon>
        <taxon>Thermoprotei</taxon>
        <taxon>Sulfolobales</taxon>
        <taxon>Sulfolobaceae</taxon>
        <taxon>Sulfodiicoccus</taxon>
    </lineage>
</organism>
<feature type="active site" description="Proton donor" evidence="2">
    <location>
        <position position="145"/>
    </location>
</feature>
<dbReference type="KEGG" id="sacd:HS1genome_2052"/>
<dbReference type="InterPro" id="IPR002915">
    <property type="entry name" value="DeoC/FbaB/LacD_aldolase"/>
</dbReference>
<dbReference type="PIRSF" id="PIRSF038992">
    <property type="entry name" value="Aldolase_Ia"/>
    <property type="match status" value="1"/>
</dbReference>
<dbReference type="Proteomes" id="UP000276741">
    <property type="component" value="Chromosome"/>
</dbReference>